<comment type="caution">
    <text evidence="1">The sequence shown here is derived from an EMBL/GenBank/DDBJ whole genome shotgun (WGS) entry which is preliminary data.</text>
</comment>
<dbReference type="EMBL" id="BMJD01000015">
    <property type="protein sequence ID" value="GGB43847.1"/>
    <property type="molecule type" value="Genomic_DNA"/>
</dbReference>
<dbReference type="AlphaFoldDB" id="A0A9W5TXM5"/>
<organism evidence="1 2">
    <name type="scientific">Lentibacillus populi</name>
    <dbReference type="NCBI Taxonomy" id="1827502"/>
    <lineage>
        <taxon>Bacteria</taxon>
        <taxon>Bacillati</taxon>
        <taxon>Bacillota</taxon>
        <taxon>Bacilli</taxon>
        <taxon>Bacillales</taxon>
        <taxon>Bacillaceae</taxon>
        <taxon>Lentibacillus</taxon>
    </lineage>
</organism>
<sequence length="60" mass="6937">MDSCVVGDEYANYRVKSFFGITGDKHFILFPGEASNIRSNHLWHYNGLDNRYYPASVHLL</sequence>
<evidence type="ECO:0000313" key="1">
    <source>
        <dbReference type="EMBL" id="GGB43847.1"/>
    </source>
</evidence>
<gene>
    <name evidence="1" type="ORF">GCM10011409_21790</name>
</gene>
<evidence type="ECO:0000313" key="2">
    <source>
        <dbReference type="Proteomes" id="UP000621492"/>
    </source>
</evidence>
<proteinExistence type="predicted"/>
<name>A0A9W5TXM5_9BACI</name>
<reference evidence="1" key="1">
    <citation type="journal article" date="2014" name="Int. J. Syst. Evol. Microbiol.">
        <title>Complete genome sequence of Corynebacterium casei LMG S-19264T (=DSM 44701T), isolated from a smear-ripened cheese.</title>
        <authorList>
            <consortium name="US DOE Joint Genome Institute (JGI-PGF)"/>
            <person name="Walter F."/>
            <person name="Albersmeier A."/>
            <person name="Kalinowski J."/>
            <person name="Ruckert C."/>
        </authorList>
    </citation>
    <scope>NUCLEOTIDE SEQUENCE</scope>
    <source>
        <strain evidence="1">CGMCC 1.15454</strain>
    </source>
</reference>
<dbReference type="Proteomes" id="UP000621492">
    <property type="component" value="Unassembled WGS sequence"/>
</dbReference>
<keyword evidence="2" id="KW-1185">Reference proteome</keyword>
<accession>A0A9W5TXM5</accession>
<protein>
    <submittedName>
        <fullName evidence="1">Uncharacterized protein</fullName>
    </submittedName>
</protein>
<reference evidence="1" key="2">
    <citation type="submission" date="2020-09" db="EMBL/GenBank/DDBJ databases">
        <authorList>
            <person name="Sun Q."/>
            <person name="Zhou Y."/>
        </authorList>
    </citation>
    <scope>NUCLEOTIDE SEQUENCE</scope>
    <source>
        <strain evidence="1">CGMCC 1.15454</strain>
    </source>
</reference>